<accession>A0AAN7UM49</accession>
<evidence type="ECO:0000313" key="2">
    <source>
        <dbReference type="EMBL" id="KAK5635335.1"/>
    </source>
</evidence>
<keyword evidence="3" id="KW-1185">Reference proteome</keyword>
<dbReference type="Proteomes" id="UP001305414">
    <property type="component" value="Unassembled WGS sequence"/>
</dbReference>
<evidence type="ECO:0000256" key="1">
    <source>
        <dbReference type="SAM" id="SignalP"/>
    </source>
</evidence>
<proteinExistence type="predicted"/>
<dbReference type="AlphaFoldDB" id="A0AAN7UM49"/>
<reference evidence="2 3" key="1">
    <citation type="submission" date="2023-10" db="EMBL/GenBank/DDBJ databases">
        <title>Draft genome sequence of Xylaria bambusicola isolate GMP-LS, the root and basal stem rot pathogen of sugarcane in Indonesia.</title>
        <authorList>
            <person name="Selvaraj P."/>
            <person name="Muralishankar V."/>
            <person name="Muruganantham S."/>
            <person name="Sp S."/>
            <person name="Haryani S."/>
            <person name="Lau K.J.X."/>
            <person name="Naqvi N.I."/>
        </authorList>
    </citation>
    <scope>NUCLEOTIDE SEQUENCE [LARGE SCALE GENOMIC DNA]</scope>
    <source>
        <strain evidence="2">GMP-LS</strain>
    </source>
</reference>
<dbReference type="InterPro" id="IPR036426">
    <property type="entry name" value="Bulb-type_lectin_dom_sf"/>
</dbReference>
<keyword evidence="1" id="KW-0732">Signal</keyword>
<organism evidence="2 3">
    <name type="scientific">Xylaria bambusicola</name>
    <dbReference type="NCBI Taxonomy" id="326684"/>
    <lineage>
        <taxon>Eukaryota</taxon>
        <taxon>Fungi</taxon>
        <taxon>Dikarya</taxon>
        <taxon>Ascomycota</taxon>
        <taxon>Pezizomycotina</taxon>
        <taxon>Sordariomycetes</taxon>
        <taxon>Xylariomycetidae</taxon>
        <taxon>Xylariales</taxon>
        <taxon>Xylariaceae</taxon>
        <taxon>Xylaria</taxon>
    </lineage>
</organism>
<evidence type="ECO:0000313" key="3">
    <source>
        <dbReference type="Proteomes" id="UP001305414"/>
    </source>
</evidence>
<feature type="signal peptide" evidence="1">
    <location>
        <begin position="1"/>
        <end position="19"/>
    </location>
</feature>
<sequence length="151" mass="16069">MLSRKWLFGAALLAAPAVGQYPAQVVYPPNGLNMYASSSPFTCTSAADGAHCCSYLQNDSNSAMYYYAGDGPPKVIFTSQTVGYNCPDGNTVCNLVYQGDANLVLYICSTVVWASGIVSSIPYNLVFSSGARPLDIAGTVPPRRHFTPIIP</sequence>
<name>A0AAN7UM49_9PEZI</name>
<gene>
    <name evidence="2" type="ORF">RRF57_011047</name>
</gene>
<protein>
    <recommendedName>
        <fullName evidence="4">Hydrophobin</fullName>
    </recommendedName>
</protein>
<feature type="chain" id="PRO_5042937062" description="Hydrophobin" evidence="1">
    <location>
        <begin position="20"/>
        <end position="151"/>
    </location>
</feature>
<dbReference type="Gene3D" id="2.90.10.10">
    <property type="entry name" value="Bulb-type lectin domain"/>
    <property type="match status" value="1"/>
</dbReference>
<dbReference type="EMBL" id="JAWHQM010000051">
    <property type="protein sequence ID" value="KAK5635335.1"/>
    <property type="molecule type" value="Genomic_DNA"/>
</dbReference>
<comment type="caution">
    <text evidence="2">The sequence shown here is derived from an EMBL/GenBank/DDBJ whole genome shotgun (WGS) entry which is preliminary data.</text>
</comment>
<evidence type="ECO:0008006" key="4">
    <source>
        <dbReference type="Google" id="ProtNLM"/>
    </source>
</evidence>